<reference evidence="3 4" key="1">
    <citation type="submission" date="2024-09" db="EMBL/GenBank/DDBJ databases">
        <title>Itraconazole resistance in Madurella fahalii resulting from another homologue of gene encoding cytochrome P450 14-alpha sterol demethylase (CYP51).</title>
        <authorList>
            <person name="Yoshioka I."/>
            <person name="Fahal A.H."/>
            <person name="Kaneko S."/>
            <person name="Yaguchi T."/>
        </authorList>
    </citation>
    <scope>NUCLEOTIDE SEQUENCE [LARGE SCALE GENOMIC DNA]</scope>
    <source>
        <strain evidence="3 4">IFM 68171</strain>
    </source>
</reference>
<dbReference type="SMART" id="SM00248">
    <property type="entry name" value="ANK"/>
    <property type="match status" value="9"/>
</dbReference>
<feature type="repeat" description="ANK" evidence="1">
    <location>
        <begin position="600"/>
        <end position="627"/>
    </location>
</feature>
<evidence type="ECO:0000256" key="1">
    <source>
        <dbReference type="PROSITE-ProRule" id="PRU00023"/>
    </source>
</evidence>
<dbReference type="RefSeq" id="XP_070914462.1">
    <property type="nucleotide sequence ID" value="XM_071058361.1"/>
</dbReference>
<evidence type="ECO:0000313" key="4">
    <source>
        <dbReference type="Proteomes" id="UP001628179"/>
    </source>
</evidence>
<dbReference type="Proteomes" id="UP001628179">
    <property type="component" value="Unassembled WGS sequence"/>
</dbReference>
<dbReference type="PANTHER" id="PTHR24133">
    <property type="entry name" value="ANKYRIN DOMAIN-CONTAINING"/>
    <property type="match status" value="1"/>
</dbReference>
<dbReference type="SUPFAM" id="SSF48403">
    <property type="entry name" value="Ankyrin repeat"/>
    <property type="match status" value="3"/>
</dbReference>
<sequence length="837" mass="90888">MWRALAHGQAEMFLRLLDASGNPEASKSVRNQRMTLLGLAVERGELELAKALVARGANVDAVQRRHSWERLIPSFAADSIFCPFCDETTALGLAARAGNLEMCKFLLLEAHAEIDAPGISNTGHPYVPLSPLAVACGNGHIEIAKFLVDHGASVRLADKNGVCAHCVLCRRSSLLELFIRQFSARDDFQPGIDLCKFLVQKGALLGGALIASAAVKNLDLVRLFLNYNAPLHAPTWSRSTKTALGTAIESGDVAIAQSIHDAGGVETGQLDAIPDEEMMGFMEHNGLLDPALLQYASDIVASAIRVPDENKTLLRRILLYDDLDLSNTGAHSMGPLECAIEEDLDLELIEFLLRRGAPVRQRTLKVVVRMIANLRREAYAKLRPTYGTSQHQTRRSLQSCPQVYSYVQWDTQTFCGDAPDLPAIVDAAKEGLRDVVQMMLRNMDWGSRQVGVALTTAIAWGNYLVAEDLLDSKPLPSLEESYGNNYGGAPNGSRAPMSALVAAARSGRVFLAKKLIEAKAKVNREVDTLNGYTALQAAAELGHGEMVDLLLGNGADPNGHPAENFGITALQVAAMKGHLSIVHKLLDYGAEVNQPGALATGRTAIESAAEYGRLEILDLLLRRGGKIVCSWGKHNHAVWLAKRGGHMVAARLLMSQEEITLLDVPDTPHCTDDDGWDDSDTESSASNHYESPGADDGSDAEVDTYSEVRSAGIADGVESEVDTPQLNPSLEPGPAISETMISEEAGLLWAEERDWRSAVSPQVPGPEVEGLAMHSIDEGTEFGFWPRDQPDHSNELEQLGFNGEHGMDRNMEDLMMVEWDWKDIFDPDDGGAGRDMI</sequence>
<organism evidence="3 4">
    <name type="scientific">Madurella fahalii</name>
    <dbReference type="NCBI Taxonomy" id="1157608"/>
    <lineage>
        <taxon>Eukaryota</taxon>
        <taxon>Fungi</taxon>
        <taxon>Dikarya</taxon>
        <taxon>Ascomycota</taxon>
        <taxon>Pezizomycotina</taxon>
        <taxon>Sordariomycetes</taxon>
        <taxon>Sordariomycetidae</taxon>
        <taxon>Sordariales</taxon>
        <taxon>Sordariales incertae sedis</taxon>
        <taxon>Madurella</taxon>
    </lineage>
</organism>
<dbReference type="Gene3D" id="1.25.40.20">
    <property type="entry name" value="Ankyrin repeat-containing domain"/>
    <property type="match status" value="3"/>
</dbReference>
<feature type="repeat" description="ANK" evidence="1">
    <location>
        <begin position="530"/>
        <end position="562"/>
    </location>
</feature>
<gene>
    <name evidence="3" type="ORF">MFIFM68171_02939</name>
</gene>
<proteinExistence type="predicted"/>
<protein>
    <recommendedName>
        <fullName evidence="5">Ankyrin</fullName>
    </recommendedName>
</protein>
<feature type="repeat" description="ANK" evidence="1">
    <location>
        <begin position="127"/>
        <end position="159"/>
    </location>
</feature>
<dbReference type="InterPro" id="IPR052391">
    <property type="entry name" value="E3_Ligase-Neurotoxin"/>
</dbReference>
<dbReference type="InterPro" id="IPR036770">
    <property type="entry name" value="Ankyrin_rpt-contain_sf"/>
</dbReference>
<evidence type="ECO:0008006" key="5">
    <source>
        <dbReference type="Google" id="ProtNLM"/>
    </source>
</evidence>
<feature type="region of interest" description="Disordered" evidence="2">
    <location>
        <begin position="664"/>
        <end position="700"/>
    </location>
</feature>
<dbReference type="GeneID" id="98173684"/>
<feature type="region of interest" description="Disordered" evidence="2">
    <location>
        <begin position="713"/>
        <end position="735"/>
    </location>
</feature>
<dbReference type="PANTHER" id="PTHR24133:SF57">
    <property type="entry name" value="ANKYRIN-3-LIKE PROTEIN"/>
    <property type="match status" value="1"/>
</dbReference>
<keyword evidence="4" id="KW-1185">Reference proteome</keyword>
<dbReference type="PROSITE" id="PS50297">
    <property type="entry name" value="ANK_REP_REGION"/>
    <property type="match status" value="5"/>
</dbReference>
<dbReference type="Pfam" id="PF12796">
    <property type="entry name" value="Ank_2"/>
    <property type="match status" value="3"/>
</dbReference>
<accession>A0ABQ0G4T4</accession>
<comment type="caution">
    <text evidence="3">The sequence shown here is derived from an EMBL/GenBank/DDBJ whole genome shotgun (WGS) entry which is preliminary data.</text>
</comment>
<feature type="repeat" description="ANK" evidence="1">
    <location>
        <begin position="565"/>
        <end position="597"/>
    </location>
</feature>
<dbReference type="PROSITE" id="PS50088">
    <property type="entry name" value="ANK_REPEAT"/>
    <property type="match status" value="5"/>
</dbReference>
<dbReference type="EMBL" id="BAAFSV010000002">
    <property type="protein sequence ID" value="GAB1312729.1"/>
    <property type="molecule type" value="Genomic_DNA"/>
</dbReference>
<evidence type="ECO:0000313" key="3">
    <source>
        <dbReference type="EMBL" id="GAB1312729.1"/>
    </source>
</evidence>
<feature type="repeat" description="ANK" evidence="1">
    <location>
        <begin position="32"/>
        <end position="64"/>
    </location>
</feature>
<evidence type="ECO:0000256" key="2">
    <source>
        <dbReference type="SAM" id="MobiDB-lite"/>
    </source>
</evidence>
<name>A0ABQ0G4T4_9PEZI</name>
<keyword evidence="1" id="KW-0040">ANK repeat</keyword>
<dbReference type="InterPro" id="IPR002110">
    <property type="entry name" value="Ankyrin_rpt"/>
</dbReference>